<dbReference type="VEuPathDB" id="FungiDB:MUCCIDRAFT_109043"/>
<dbReference type="InterPro" id="IPR001810">
    <property type="entry name" value="F-box_dom"/>
</dbReference>
<proteinExistence type="predicted"/>
<feature type="domain" description="F-box" evidence="1">
    <location>
        <begin position="2"/>
        <end position="36"/>
    </location>
</feature>
<evidence type="ECO:0000313" key="3">
    <source>
        <dbReference type="Proteomes" id="UP000077051"/>
    </source>
</evidence>
<dbReference type="STRING" id="747725.A0A162QRX5"/>
<dbReference type="AlphaFoldDB" id="A0A162QRX5"/>
<dbReference type="EMBL" id="AMYB01000003">
    <property type="protein sequence ID" value="OAD05190.1"/>
    <property type="molecule type" value="Genomic_DNA"/>
</dbReference>
<name>A0A162QRX5_MUCCL</name>
<evidence type="ECO:0000313" key="2">
    <source>
        <dbReference type="EMBL" id="OAD05190.1"/>
    </source>
</evidence>
<protein>
    <recommendedName>
        <fullName evidence="1">F-box domain-containing protein</fullName>
    </recommendedName>
</protein>
<keyword evidence="3" id="KW-1185">Reference proteome</keyword>
<dbReference type="SUPFAM" id="SSF52047">
    <property type="entry name" value="RNI-like"/>
    <property type="match status" value="1"/>
</dbReference>
<gene>
    <name evidence="2" type="ORF">MUCCIDRAFT_109043</name>
</gene>
<dbReference type="InterPro" id="IPR036629">
    <property type="entry name" value="YjbJ_sf"/>
</dbReference>
<reference evidence="2 3" key="1">
    <citation type="submission" date="2015-06" db="EMBL/GenBank/DDBJ databases">
        <title>Expansion of signal transduction pathways in fungi by whole-genome duplication.</title>
        <authorList>
            <consortium name="DOE Joint Genome Institute"/>
            <person name="Corrochano L.M."/>
            <person name="Kuo A."/>
            <person name="Marcet-Houben M."/>
            <person name="Polaino S."/>
            <person name="Salamov A."/>
            <person name="Villalobos J.M."/>
            <person name="Alvarez M.I."/>
            <person name="Avalos J."/>
            <person name="Benito E.P."/>
            <person name="Benoit I."/>
            <person name="Burger G."/>
            <person name="Camino L.P."/>
            <person name="Canovas D."/>
            <person name="Cerda-Olmedo E."/>
            <person name="Cheng J.-F."/>
            <person name="Dominguez A."/>
            <person name="Elias M."/>
            <person name="Eslava A.P."/>
            <person name="Glaser F."/>
            <person name="Grimwood J."/>
            <person name="Gutierrez G."/>
            <person name="Heitman J."/>
            <person name="Henrissat B."/>
            <person name="Iturriaga E.A."/>
            <person name="Lang B.F."/>
            <person name="Lavin J.L."/>
            <person name="Lee S."/>
            <person name="Li W."/>
            <person name="Lindquist E."/>
            <person name="Lopez-Garcia S."/>
            <person name="Luque E.M."/>
            <person name="Marcos A.T."/>
            <person name="Martin J."/>
            <person name="Mccluskey K."/>
            <person name="Medina H.R."/>
            <person name="Miralles-Duran A."/>
            <person name="Miyazaki A."/>
            <person name="Munoz-Torres E."/>
            <person name="Oguiza J.A."/>
            <person name="Ohm R."/>
            <person name="Olmedo M."/>
            <person name="Orejas M."/>
            <person name="Ortiz-Castellanos L."/>
            <person name="Pisabarro A.G."/>
            <person name="Rodriguez-Romero J."/>
            <person name="Ruiz-Herrera J."/>
            <person name="Ruiz-Vazquez R."/>
            <person name="Sanz C."/>
            <person name="Schackwitz W."/>
            <person name="Schmutz J."/>
            <person name="Shahriari M."/>
            <person name="Shelest E."/>
            <person name="Silva-Franco F."/>
            <person name="Soanes D."/>
            <person name="Syed K."/>
            <person name="Tagua V.G."/>
            <person name="Talbot N.J."/>
            <person name="Thon M."/>
            <person name="De Vries R.P."/>
            <person name="Wiebenga A."/>
            <person name="Yadav J.S."/>
            <person name="Braun E.L."/>
            <person name="Baker S."/>
            <person name="Garre V."/>
            <person name="Horwitz B."/>
            <person name="Torres-Martinez S."/>
            <person name="Idnurm A."/>
            <person name="Herrera-Estrella A."/>
            <person name="Gabaldon T."/>
            <person name="Grigoriev I.V."/>
        </authorList>
    </citation>
    <scope>NUCLEOTIDE SEQUENCE [LARGE SCALE GENOMIC DNA]</scope>
    <source>
        <strain evidence="2 3">CBS 277.49</strain>
    </source>
</reference>
<sequence length="613" mass="69174">MVFSELQTKRTLLQLQLTCKAWRQVAEEFLYKEITFNLGSTGEKDEHLVATLELPNTQYKFFVKTLQLQRPFHIEPVKNYTVLLMKVLIACPNLVCVSNGDMALPWSDFYQTITTLRRAGYLQKVGDIGGYLPYKNTLENYNNAVIEFASSLQKLTLPEPDDDIATLASDLKAIDAYALGSQLKLFRCLKELSVDLIVDSDLRRMDSLLDEAPNSLAYLSVNVNDAETRYDRMEKFDPPRDGRRFAQLDTLRLSGMSAFTDQDMLYLMHKFPNVKHLNVDLYYTIVPNLQVEKLQSANVVCKFMTYLMQQKPFCKMEHLITTSQIMHEIITQLSEHSAVKKMRVFSFPATITAHPDICFMGTLDPKDGYEIWLEVNMPSFDIIDVLYQHTMGAFFQSLEHLIFAGESDVQEEEDQDWEDFSGTQHTHNMFKDHIGYILSNYLALKTLTLDNMILTPLSSTKPISTRELEKLEIVSCCLQPEVLTQLSQRLEYVETMCILQVTLIRDEAALLASDTGYTINMPFTGFDTIHLDTSLSTTRKDQYVGNTKETIGSAVGNDHLQASGQAQNNNGLIQETTANAANLVTGVVNGATGTVQGVLGGLLGGNNNNNNNR</sequence>
<accession>A0A162QRX5</accession>
<dbReference type="Proteomes" id="UP000077051">
    <property type="component" value="Unassembled WGS sequence"/>
</dbReference>
<evidence type="ECO:0000259" key="1">
    <source>
        <dbReference type="Pfam" id="PF12937"/>
    </source>
</evidence>
<organism evidence="2 3">
    <name type="scientific">Mucor lusitanicus CBS 277.49</name>
    <dbReference type="NCBI Taxonomy" id="747725"/>
    <lineage>
        <taxon>Eukaryota</taxon>
        <taxon>Fungi</taxon>
        <taxon>Fungi incertae sedis</taxon>
        <taxon>Mucoromycota</taxon>
        <taxon>Mucoromycotina</taxon>
        <taxon>Mucoromycetes</taxon>
        <taxon>Mucorales</taxon>
        <taxon>Mucorineae</taxon>
        <taxon>Mucoraceae</taxon>
        <taxon>Mucor</taxon>
    </lineage>
</organism>
<comment type="caution">
    <text evidence="2">The sequence shown here is derived from an EMBL/GenBank/DDBJ whole genome shotgun (WGS) entry which is preliminary data.</text>
</comment>
<dbReference type="SUPFAM" id="SSF69047">
    <property type="entry name" value="Hypothetical protein YjbJ"/>
    <property type="match status" value="1"/>
</dbReference>
<dbReference type="Pfam" id="PF12937">
    <property type="entry name" value="F-box-like"/>
    <property type="match status" value="1"/>
</dbReference>